<accession>A0A165UHR3</accession>
<feature type="compositionally biased region" description="Basic and acidic residues" evidence="1">
    <location>
        <begin position="71"/>
        <end position="83"/>
    </location>
</feature>
<evidence type="ECO:0000313" key="2">
    <source>
        <dbReference type="EMBL" id="KZT74922.1"/>
    </source>
</evidence>
<name>A0A165UHR3_9APHY</name>
<protein>
    <submittedName>
        <fullName evidence="2">Uncharacterized protein</fullName>
    </submittedName>
</protein>
<dbReference type="AlphaFoldDB" id="A0A165UHR3"/>
<gene>
    <name evidence="2" type="ORF">DAEQUDRAFT_734444</name>
</gene>
<sequence>MDQEVFDSLLAHKHATGRTFHKANLVFHECLLCQAYVNCEVKRDKQWESYSHHISRRPTLEQGIAPWKATADGDDRQREHDGSESGGEAHPPPYHASCSEAHVRNFALRQFIESDFAAFSHNVTDTLADEAFKMPEQTRLPPSIAAVHVYKTGEYHVANR</sequence>
<evidence type="ECO:0000256" key="1">
    <source>
        <dbReference type="SAM" id="MobiDB-lite"/>
    </source>
</evidence>
<keyword evidence="3" id="KW-1185">Reference proteome</keyword>
<dbReference type="EMBL" id="KV429032">
    <property type="protein sequence ID" value="KZT74922.1"/>
    <property type="molecule type" value="Genomic_DNA"/>
</dbReference>
<dbReference type="Proteomes" id="UP000076727">
    <property type="component" value="Unassembled WGS sequence"/>
</dbReference>
<evidence type="ECO:0000313" key="3">
    <source>
        <dbReference type="Proteomes" id="UP000076727"/>
    </source>
</evidence>
<organism evidence="2 3">
    <name type="scientific">Daedalea quercina L-15889</name>
    <dbReference type="NCBI Taxonomy" id="1314783"/>
    <lineage>
        <taxon>Eukaryota</taxon>
        <taxon>Fungi</taxon>
        <taxon>Dikarya</taxon>
        <taxon>Basidiomycota</taxon>
        <taxon>Agaricomycotina</taxon>
        <taxon>Agaricomycetes</taxon>
        <taxon>Polyporales</taxon>
        <taxon>Fomitopsis</taxon>
    </lineage>
</organism>
<feature type="region of interest" description="Disordered" evidence="1">
    <location>
        <begin position="61"/>
        <end position="96"/>
    </location>
</feature>
<reference evidence="2 3" key="1">
    <citation type="journal article" date="2016" name="Mol. Biol. Evol.">
        <title>Comparative Genomics of Early-Diverging Mushroom-Forming Fungi Provides Insights into the Origins of Lignocellulose Decay Capabilities.</title>
        <authorList>
            <person name="Nagy L.G."/>
            <person name="Riley R."/>
            <person name="Tritt A."/>
            <person name="Adam C."/>
            <person name="Daum C."/>
            <person name="Floudas D."/>
            <person name="Sun H."/>
            <person name="Yadav J.S."/>
            <person name="Pangilinan J."/>
            <person name="Larsson K.H."/>
            <person name="Matsuura K."/>
            <person name="Barry K."/>
            <person name="Labutti K."/>
            <person name="Kuo R."/>
            <person name="Ohm R.A."/>
            <person name="Bhattacharya S.S."/>
            <person name="Shirouzu T."/>
            <person name="Yoshinaga Y."/>
            <person name="Martin F.M."/>
            <person name="Grigoriev I.V."/>
            <person name="Hibbett D.S."/>
        </authorList>
    </citation>
    <scope>NUCLEOTIDE SEQUENCE [LARGE SCALE GENOMIC DNA]</scope>
    <source>
        <strain evidence="2 3">L-15889</strain>
    </source>
</reference>
<proteinExistence type="predicted"/>